<dbReference type="PANTHER" id="PTHR40112">
    <property type="entry name" value="H2HPP ISOMERASE"/>
    <property type="match status" value="1"/>
</dbReference>
<name>A0A8T9SXR7_9BACT</name>
<dbReference type="Pfam" id="PF07883">
    <property type="entry name" value="Cupin_2"/>
    <property type="match status" value="1"/>
</dbReference>
<dbReference type="PIRSF" id="PIRSF029883">
    <property type="entry name" value="KdgF"/>
    <property type="match status" value="1"/>
</dbReference>
<dbReference type="InterPro" id="IPR052535">
    <property type="entry name" value="Bacilysin_H2HPP_isomerase"/>
</dbReference>
<feature type="domain" description="Cupin type-2" evidence="1">
    <location>
        <begin position="36"/>
        <end position="100"/>
    </location>
</feature>
<dbReference type="Gene3D" id="2.60.120.10">
    <property type="entry name" value="Jelly Rolls"/>
    <property type="match status" value="1"/>
</dbReference>
<organism evidence="2 3">
    <name type="scientific">Hymenobacter aerilatus</name>
    <dbReference type="NCBI Taxonomy" id="2932251"/>
    <lineage>
        <taxon>Bacteria</taxon>
        <taxon>Pseudomonadati</taxon>
        <taxon>Bacteroidota</taxon>
        <taxon>Cytophagia</taxon>
        <taxon>Cytophagales</taxon>
        <taxon>Hymenobacteraceae</taxon>
        <taxon>Hymenobacter</taxon>
    </lineage>
</organism>
<dbReference type="AlphaFoldDB" id="A0A8T9SXR7"/>
<dbReference type="KEGG" id="haei:MUN82_06030"/>
<dbReference type="InterPro" id="IPR014710">
    <property type="entry name" value="RmlC-like_jellyroll"/>
</dbReference>
<evidence type="ECO:0000259" key="1">
    <source>
        <dbReference type="Pfam" id="PF07883"/>
    </source>
</evidence>
<dbReference type="Proteomes" id="UP000829925">
    <property type="component" value="Chromosome"/>
</dbReference>
<dbReference type="EMBL" id="CP095053">
    <property type="protein sequence ID" value="UOR06655.1"/>
    <property type="molecule type" value="Genomic_DNA"/>
</dbReference>
<dbReference type="InterPro" id="IPR025499">
    <property type="entry name" value="KdgF"/>
</dbReference>
<dbReference type="InterPro" id="IPR013096">
    <property type="entry name" value="Cupin_2"/>
</dbReference>
<accession>A0A8T9SXR7</accession>
<dbReference type="RefSeq" id="WP_245095773.1">
    <property type="nucleotide sequence ID" value="NZ_CP095053.1"/>
</dbReference>
<evidence type="ECO:0000313" key="3">
    <source>
        <dbReference type="Proteomes" id="UP000829925"/>
    </source>
</evidence>
<gene>
    <name evidence="2" type="ORF">MUN82_06030</name>
</gene>
<sequence length="114" mass="12446">MPTSPFTTITPTWQDLGGGLRRQVLTYGPELMLVKVAFETGGVGAPHQHPHVQLSYVESGVFEATVGEHTQVLRTGDTFYAPSNVRHGVVCQEAGVLLDVFNPLREDFLQPLEG</sequence>
<evidence type="ECO:0000313" key="2">
    <source>
        <dbReference type="EMBL" id="UOR06655.1"/>
    </source>
</evidence>
<proteinExistence type="predicted"/>
<dbReference type="InterPro" id="IPR011051">
    <property type="entry name" value="RmlC_Cupin_sf"/>
</dbReference>
<dbReference type="SUPFAM" id="SSF51182">
    <property type="entry name" value="RmlC-like cupins"/>
    <property type="match status" value="1"/>
</dbReference>
<reference evidence="2 3" key="1">
    <citation type="submission" date="2022-04" db="EMBL/GenBank/DDBJ databases">
        <title>Hymenobacter sp. isolated from the air.</title>
        <authorList>
            <person name="Won M."/>
            <person name="Lee C.-M."/>
            <person name="Woen H.-Y."/>
            <person name="Kwon S.-W."/>
        </authorList>
    </citation>
    <scope>NUCLEOTIDE SEQUENCE [LARGE SCALE GENOMIC DNA]</scope>
    <source>
        <strain evidence="3">5413 J-13</strain>
    </source>
</reference>
<protein>
    <submittedName>
        <fullName evidence="2">Cupin domain-containing protein</fullName>
    </submittedName>
</protein>
<dbReference type="PANTHER" id="PTHR40112:SF1">
    <property type="entry name" value="H2HPP ISOMERASE"/>
    <property type="match status" value="1"/>
</dbReference>
<dbReference type="CDD" id="cd02238">
    <property type="entry name" value="cupin_KdgF"/>
    <property type="match status" value="1"/>
</dbReference>
<keyword evidence="3" id="KW-1185">Reference proteome</keyword>